<comment type="caution">
    <text evidence="1">The sequence shown here is derived from an EMBL/GenBank/DDBJ whole genome shotgun (WGS) entry which is preliminary data.</text>
</comment>
<sequence>MVFHNYFQKVNDQIKSIQLAPQYRTKLKNPFLKQFKVSLEDCELVKNKKGKAYEQHLWALALHATKSTYPRQIKKLRDKMLMQEKGIEIKPKKRHISEN</sequence>
<proteinExistence type="predicted"/>
<reference evidence="1 2" key="1">
    <citation type="submission" date="2015-11" db="EMBL/GenBank/DDBJ databases">
        <title>Genomic analysis of 38 Legionella species identifies large and diverse effector repertoires.</title>
        <authorList>
            <person name="Burstein D."/>
            <person name="Amaro F."/>
            <person name="Zusman T."/>
            <person name="Lifshitz Z."/>
            <person name="Cohen O."/>
            <person name="Gilbert J.A."/>
            <person name="Pupko T."/>
            <person name="Shuman H.A."/>
            <person name="Segal G."/>
        </authorList>
    </citation>
    <scope>NUCLEOTIDE SEQUENCE [LARGE SCALE GENOMIC DNA]</scope>
    <source>
        <strain evidence="1 2">WIGA</strain>
    </source>
</reference>
<evidence type="ECO:0000313" key="1">
    <source>
        <dbReference type="EMBL" id="KTC73147.1"/>
    </source>
</evidence>
<dbReference type="RefSeq" id="WP_235810515.1">
    <property type="nucleotide sequence ID" value="NZ_CAAAIY010000022.1"/>
</dbReference>
<dbReference type="EMBL" id="LNXU01000019">
    <property type="protein sequence ID" value="KTC73147.1"/>
    <property type="molecule type" value="Genomic_DNA"/>
</dbReference>
<accession>A0A0W0RQ17</accession>
<organism evidence="1 2">
    <name type="scientific">Legionella bozemanae</name>
    <name type="common">Fluoribacter bozemanae</name>
    <dbReference type="NCBI Taxonomy" id="447"/>
    <lineage>
        <taxon>Bacteria</taxon>
        <taxon>Pseudomonadati</taxon>
        <taxon>Pseudomonadota</taxon>
        <taxon>Gammaproteobacteria</taxon>
        <taxon>Legionellales</taxon>
        <taxon>Legionellaceae</taxon>
        <taxon>Legionella</taxon>
    </lineage>
</organism>
<dbReference type="PATRIC" id="fig|447.4.peg.1908"/>
<protein>
    <submittedName>
        <fullName evidence="1">Uncharacterized protein</fullName>
    </submittedName>
</protein>
<gene>
    <name evidence="1" type="ORF">Lboz_1793</name>
</gene>
<name>A0A0W0RQ17_LEGBO</name>
<keyword evidence="2" id="KW-1185">Reference proteome</keyword>
<dbReference type="Proteomes" id="UP000054695">
    <property type="component" value="Unassembled WGS sequence"/>
</dbReference>
<evidence type="ECO:0000313" key="2">
    <source>
        <dbReference type="Proteomes" id="UP000054695"/>
    </source>
</evidence>
<dbReference type="AlphaFoldDB" id="A0A0W0RQ17"/>